<keyword evidence="3" id="KW-1185">Reference proteome</keyword>
<comment type="caution">
    <text evidence="2">The sequence shown here is derived from an EMBL/GenBank/DDBJ whole genome shotgun (WGS) entry which is preliminary data.</text>
</comment>
<organism evidence="2 3">
    <name type="scientific">Hymenobacter jeollabukensis</name>
    <dbReference type="NCBI Taxonomy" id="2025313"/>
    <lineage>
        <taxon>Bacteria</taxon>
        <taxon>Pseudomonadati</taxon>
        <taxon>Bacteroidota</taxon>
        <taxon>Cytophagia</taxon>
        <taxon>Cytophagales</taxon>
        <taxon>Hymenobacteraceae</taxon>
        <taxon>Hymenobacter</taxon>
    </lineage>
</organism>
<dbReference type="OrthoDB" id="610424at2"/>
<dbReference type="EMBL" id="VAJM01000008">
    <property type="protein sequence ID" value="TLM91081.1"/>
    <property type="molecule type" value="Genomic_DNA"/>
</dbReference>
<accession>A0A5R8WNS7</accession>
<proteinExistence type="predicted"/>
<dbReference type="SUPFAM" id="SSF101898">
    <property type="entry name" value="NHL repeat"/>
    <property type="match status" value="1"/>
</dbReference>
<dbReference type="InterPro" id="IPR052918">
    <property type="entry name" value="Motility_Chemotaxis_Reg"/>
</dbReference>
<evidence type="ECO:0000256" key="1">
    <source>
        <dbReference type="SAM" id="SignalP"/>
    </source>
</evidence>
<protein>
    <recommendedName>
        <fullName evidence="4">T9SS type A sorting domain-containing protein</fullName>
    </recommendedName>
</protein>
<evidence type="ECO:0000313" key="3">
    <source>
        <dbReference type="Proteomes" id="UP000305517"/>
    </source>
</evidence>
<gene>
    <name evidence="2" type="ORF">FDY95_15910</name>
</gene>
<evidence type="ECO:0000313" key="2">
    <source>
        <dbReference type="EMBL" id="TLM91081.1"/>
    </source>
</evidence>
<name>A0A5R8WNS7_9BACT</name>
<keyword evidence="1" id="KW-0732">Signal</keyword>
<sequence length="547" mass="56186">MLQRYLSTIALLLAASLAGPARAQTTAPPAWAAAAVVGSGSNIVGYSTVDGAGNTYEIRGFDNTVSVGTSTLTSLGNTDVYLAKYAPTGQVLWVRQLGSAGPESGQAVAVDAAGNVYVTGSFNGTISLGNNLSLTGSATSGSRRLFVVRYSPQGTAEWAQQSANSGTGSGLGFDAAGTLYLTGLFSSSLTLGTTTLTTSRYANFLARFASASGTLLAFDKVLEYGPATGTTPSYSYPSLVVAPGGQTYLLNRAIQPIVLDGTTYASRGGYDIVVARYSPQGAFEWAQQLGGAGDDIPYGGAVDALGNFYLSGAFTGPAQLGAFTAAGFGDYDAFLTRYSSLGTQQWLQTAGGPGPDFYGNLALDAQSNVYLASNFSNTAQFGSQTLTSAGSRDALVAAYSPQGQLRWLQQAGGPDTDVTSNLGFDASGRLLVLGRFAATCTFGPFSLSTTAPSGATFLARLDNVLATRPARAAQPLAFYPSPAHDQLHLPALPAGTPVQLLDALGRVARAARVTAGQVSVRGLPAGLYTLRALDAQGRPCTGRVVVE</sequence>
<dbReference type="Proteomes" id="UP000305517">
    <property type="component" value="Unassembled WGS sequence"/>
</dbReference>
<dbReference type="AlphaFoldDB" id="A0A5R8WNS7"/>
<dbReference type="InterPro" id="IPR010620">
    <property type="entry name" value="SBBP_repeat"/>
</dbReference>
<dbReference type="Pfam" id="PF06739">
    <property type="entry name" value="SBBP"/>
    <property type="match status" value="1"/>
</dbReference>
<feature type="chain" id="PRO_5024340598" description="T9SS type A sorting domain-containing protein" evidence="1">
    <location>
        <begin position="24"/>
        <end position="547"/>
    </location>
</feature>
<dbReference type="PANTHER" id="PTHR35580">
    <property type="entry name" value="CELL SURFACE GLYCOPROTEIN (S-LAYER PROTEIN)-LIKE PROTEIN"/>
    <property type="match status" value="1"/>
</dbReference>
<dbReference type="RefSeq" id="WP_138079223.1">
    <property type="nucleotide sequence ID" value="NZ_VAJM01000008.1"/>
</dbReference>
<feature type="signal peptide" evidence="1">
    <location>
        <begin position="1"/>
        <end position="23"/>
    </location>
</feature>
<evidence type="ECO:0008006" key="4">
    <source>
        <dbReference type="Google" id="ProtNLM"/>
    </source>
</evidence>
<reference evidence="2 3" key="1">
    <citation type="submission" date="2019-05" db="EMBL/GenBank/DDBJ databases">
        <title>Hymenobacter edaphi sp. nov., isolated from abandoned arsenic-contaminated farmland soil.</title>
        <authorList>
            <person name="Nie L."/>
        </authorList>
    </citation>
    <scope>NUCLEOTIDE SEQUENCE [LARGE SCALE GENOMIC DNA]</scope>
    <source>
        <strain evidence="2 3">1-3-3-8</strain>
    </source>
</reference>
<dbReference type="PANTHER" id="PTHR35580:SF1">
    <property type="entry name" value="PHYTASE-LIKE DOMAIN-CONTAINING PROTEIN"/>
    <property type="match status" value="1"/>
</dbReference>